<evidence type="ECO:0000313" key="1">
    <source>
        <dbReference type="EMBL" id="KAJ8685758.1"/>
    </source>
</evidence>
<accession>A0ACC2PRL5</accession>
<keyword evidence="2" id="KW-1185">Reference proteome</keyword>
<sequence>MSDEVGWELKWSQEEDAEVHGPHTSEQMYKWSREGFFKKGAWVRKSGQDVVELWRSGATGGMALRGQWRSGATGGPGPPEAWRSEANGAPGPMALRVELWRSGATGGMALRGQWRSGATGGPGPPGVWRSEANGAPGPMALRGLMEAWRY</sequence>
<proteinExistence type="predicted"/>
<name>A0ACC2PRL5_9HYME</name>
<evidence type="ECO:0000313" key="2">
    <source>
        <dbReference type="Proteomes" id="UP001239111"/>
    </source>
</evidence>
<reference evidence="1" key="1">
    <citation type="submission" date="2023-04" db="EMBL/GenBank/DDBJ databases">
        <title>A chromosome-level genome assembly of the parasitoid wasp Eretmocerus hayati.</title>
        <authorList>
            <person name="Zhong Y."/>
            <person name="Liu S."/>
            <person name="Liu Y."/>
        </authorList>
    </citation>
    <scope>NUCLEOTIDE SEQUENCE</scope>
    <source>
        <strain evidence="1">ZJU_SS_LIU_2023</strain>
    </source>
</reference>
<comment type="caution">
    <text evidence="1">The sequence shown here is derived from an EMBL/GenBank/DDBJ whole genome shotgun (WGS) entry which is preliminary data.</text>
</comment>
<dbReference type="EMBL" id="CM056741">
    <property type="protein sequence ID" value="KAJ8685758.1"/>
    <property type="molecule type" value="Genomic_DNA"/>
</dbReference>
<dbReference type="Proteomes" id="UP001239111">
    <property type="component" value="Chromosome 1"/>
</dbReference>
<organism evidence="1 2">
    <name type="scientific">Eretmocerus hayati</name>
    <dbReference type="NCBI Taxonomy" id="131215"/>
    <lineage>
        <taxon>Eukaryota</taxon>
        <taxon>Metazoa</taxon>
        <taxon>Ecdysozoa</taxon>
        <taxon>Arthropoda</taxon>
        <taxon>Hexapoda</taxon>
        <taxon>Insecta</taxon>
        <taxon>Pterygota</taxon>
        <taxon>Neoptera</taxon>
        <taxon>Endopterygota</taxon>
        <taxon>Hymenoptera</taxon>
        <taxon>Apocrita</taxon>
        <taxon>Proctotrupomorpha</taxon>
        <taxon>Chalcidoidea</taxon>
        <taxon>Aphelinidae</taxon>
        <taxon>Aphelininae</taxon>
        <taxon>Eretmocerus</taxon>
    </lineage>
</organism>
<gene>
    <name evidence="1" type="ORF">QAD02_021551</name>
</gene>
<protein>
    <submittedName>
        <fullName evidence="1">Uncharacterized protein</fullName>
    </submittedName>
</protein>